<dbReference type="RefSeq" id="WP_231002322.1">
    <property type="nucleotide sequence ID" value="NZ_JAJNEC010000003.1"/>
</dbReference>
<proteinExistence type="predicted"/>
<evidence type="ECO:0000313" key="2">
    <source>
        <dbReference type="Proteomes" id="UP001199816"/>
    </source>
</evidence>
<organism evidence="1 2">
    <name type="scientific">Niabella pedocola</name>
    <dbReference type="NCBI Taxonomy" id="1752077"/>
    <lineage>
        <taxon>Bacteria</taxon>
        <taxon>Pseudomonadati</taxon>
        <taxon>Bacteroidota</taxon>
        <taxon>Chitinophagia</taxon>
        <taxon>Chitinophagales</taxon>
        <taxon>Chitinophagaceae</taxon>
        <taxon>Niabella</taxon>
    </lineage>
</organism>
<gene>
    <name evidence="1" type="ORF">LQ567_01485</name>
</gene>
<reference evidence="1 2" key="1">
    <citation type="submission" date="2021-11" db="EMBL/GenBank/DDBJ databases">
        <title>Genomic of Niabella pedocola.</title>
        <authorList>
            <person name="Wu T."/>
        </authorList>
    </citation>
    <scope>NUCLEOTIDE SEQUENCE [LARGE SCALE GENOMIC DNA]</scope>
    <source>
        <strain evidence="1 2">JCM 31011</strain>
    </source>
</reference>
<comment type="caution">
    <text evidence="1">The sequence shown here is derived from an EMBL/GenBank/DDBJ whole genome shotgun (WGS) entry which is preliminary data.</text>
</comment>
<sequence>MALLNLANISLKANGMVLDASTFYALAGDTKIQELFVVNLEDLFTNNLNHFLEGRSTNVVLVGAYYNKDSAHRAIESIKKGTLHGPGLIATTSWHLVMANIAENRLFALRLNEYYVGCFGAQLFNIQYANMALGIFDTKHAAEAAMDRLRYSICGKALPRQNELTTLLNQ</sequence>
<name>A0ABS8PNP7_9BACT</name>
<evidence type="ECO:0000313" key="1">
    <source>
        <dbReference type="EMBL" id="MCD2421416.1"/>
    </source>
</evidence>
<protein>
    <submittedName>
        <fullName evidence="1">Uncharacterized protein</fullName>
    </submittedName>
</protein>
<dbReference type="Proteomes" id="UP001199816">
    <property type="component" value="Unassembled WGS sequence"/>
</dbReference>
<keyword evidence="2" id="KW-1185">Reference proteome</keyword>
<dbReference type="EMBL" id="JAJNEC010000003">
    <property type="protein sequence ID" value="MCD2421416.1"/>
    <property type="molecule type" value="Genomic_DNA"/>
</dbReference>
<accession>A0ABS8PNP7</accession>